<reference evidence="2" key="1">
    <citation type="submission" date="2021-01" db="EMBL/GenBank/DDBJ databases">
        <authorList>
            <person name="Corre E."/>
            <person name="Pelletier E."/>
            <person name="Niang G."/>
            <person name="Scheremetjew M."/>
            <person name="Finn R."/>
            <person name="Kale V."/>
            <person name="Holt S."/>
            <person name="Cochrane G."/>
            <person name="Meng A."/>
            <person name="Brown T."/>
            <person name="Cohen L."/>
        </authorList>
    </citation>
    <scope>NUCLEOTIDE SEQUENCE</scope>
    <source>
        <strain evidence="2">CCMP826</strain>
    </source>
</reference>
<organism evidence="2">
    <name type="scientific">Helicotheca tamesis</name>
    <dbReference type="NCBI Taxonomy" id="374047"/>
    <lineage>
        <taxon>Eukaryota</taxon>
        <taxon>Sar</taxon>
        <taxon>Stramenopiles</taxon>
        <taxon>Ochrophyta</taxon>
        <taxon>Bacillariophyta</taxon>
        <taxon>Mediophyceae</taxon>
        <taxon>Lithodesmiophycidae</taxon>
        <taxon>Lithodesmiales</taxon>
        <taxon>Lithodesmiaceae</taxon>
        <taxon>Helicotheca</taxon>
    </lineage>
</organism>
<accession>A0A7S2MZG2</accession>
<keyword evidence="1" id="KW-1133">Transmembrane helix</keyword>
<keyword evidence="1" id="KW-0812">Transmembrane</keyword>
<proteinExistence type="predicted"/>
<evidence type="ECO:0000256" key="1">
    <source>
        <dbReference type="SAM" id="Phobius"/>
    </source>
</evidence>
<dbReference type="AlphaFoldDB" id="A0A7S2MZG2"/>
<sequence length="160" mass="18723">MDLYWKYQHIGKWKLIFVEVVAAVRNEGSSICWFQFYNIGRLSIFYLLATIVSLWSNGFRIRIMDLFGRNTCRTQCYSAHIEYGYLRSLLLVNVSVPDFLMRSYNTFFASNGPATDADDQPCFGAMFFHYLPRLARSTSARFFMDITVVLFKRFGMMSVM</sequence>
<protein>
    <submittedName>
        <fullName evidence="2">Uncharacterized protein</fullName>
    </submittedName>
</protein>
<name>A0A7S2MZG2_9STRA</name>
<keyword evidence="1" id="KW-0472">Membrane</keyword>
<dbReference type="EMBL" id="HBGV01016473">
    <property type="protein sequence ID" value="CAD9510894.1"/>
    <property type="molecule type" value="Transcribed_RNA"/>
</dbReference>
<evidence type="ECO:0000313" key="2">
    <source>
        <dbReference type="EMBL" id="CAD9510894.1"/>
    </source>
</evidence>
<feature type="transmembrane region" description="Helical" evidence="1">
    <location>
        <begin position="39"/>
        <end position="59"/>
    </location>
</feature>
<gene>
    <name evidence="2" type="ORF">HTAM1171_LOCUS10109</name>
</gene>